<sequence length="90" mass="10401">MYSILLAVKKPDVIDHEGLREYDNILSIWEGIAKRDKGTKLLAQNLFLLPLDKELLGVADAVHSFRRLPYAYTLLPEEQRWHEGRNVVVT</sequence>
<evidence type="ECO:0000313" key="1">
    <source>
        <dbReference type="EMBL" id="QJA86976.1"/>
    </source>
</evidence>
<proteinExistence type="predicted"/>
<dbReference type="AlphaFoldDB" id="A0A6M3KXR2"/>
<reference evidence="1" key="1">
    <citation type="submission" date="2020-03" db="EMBL/GenBank/DDBJ databases">
        <title>The deep terrestrial virosphere.</title>
        <authorList>
            <person name="Holmfeldt K."/>
            <person name="Nilsson E."/>
            <person name="Simone D."/>
            <person name="Lopez-Fernandez M."/>
            <person name="Wu X."/>
            <person name="de Brujin I."/>
            <person name="Lundin D."/>
            <person name="Andersson A."/>
            <person name="Bertilsson S."/>
            <person name="Dopson M."/>
        </authorList>
    </citation>
    <scope>NUCLEOTIDE SEQUENCE</scope>
    <source>
        <strain evidence="1">MM415B03075</strain>
    </source>
</reference>
<accession>A0A6M3KXR2</accession>
<organism evidence="1">
    <name type="scientific">viral metagenome</name>
    <dbReference type="NCBI Taxonomy" id="1070528"/>
    <lineage>
        <taxon>unclassified sequences</taxon>
        <taxon>metagenomes</taxon>
        <taxon>organismal metagenomes</taxon>
    </lineage>
</organism>
<protein>
    <submittedName>
        <fullName evidence="1">Uncharacterized protein</fullName>
    </submittedName>
</protein>
<name>A0A6M3KXR2_9ZZZZ</name>
<dbReference type="EMBL" id="MT142673">
    <property type="protein sequence ID" value="QJA86976.1"/>
    <property type="molecule type" value="Genomic_DNA"/>
</dbReference>
<gene>
    <name evidence="1" type="ORF">MM415B03075_0005</name>
</gene>